<keyword evidence="3" id="KW-0614">Plasmid</keyword>
<evidence type="ECO:0000256" key="1">
    <source>
        <dbReference type="SAM" id="Coils"/>
    </source>
</evidence>
<keyword evidence="2" id="KW-0732">Signal</keyword>
<evidence type="ECO:0000256" key="2">
    <source>
        <dbReference type="SAM" id="SignalP"/>
    </source>
</evidence>
<evidence type="ECO:0000313" key="4">
    <source>
        <dbReference type="Proteomes" id="UP000075229"/>
    </source>
</evidence>
<organism evidence="3 4">
    <name type="scientific">Borrelia hermsii</name>
    <dbReference type="NCBI Taxonomy" id="140"/>
    <lineage>
        <taxon>Bacteria</taxon>
        <taxon>Pseudomonadati</taxon>
        <taxon>Spirochaetota</taxon>
        <taxon>Spirochaetia</taxon>
        <taxon>Spirochaetales</taxon>
        <taxon>Borreliaceae</taxon>
        <taxon>Borrelia</taxon>
    </lineage>
</organism>
<keyword evidence="1" id="KW-0175">Coiled coil</keyword>
<proteinExistence type="predicted"/>
<dbReference type="AlphaFoldDB" id="A0AAN0X6D6"/>
<name>A0AAN0X6D6_BORHE</name>
<feature type="signal peptide" evidence="2">
    <location>
        <begin position="1"/>
        <end position="24"/>
    </location>
</feature>
<dbReference type="RefSeq" id="WP_062705953.1">
    <property type="nucleotide sequence ID" value="NZ_CP014809.1"/>
</dbReference>
<dbReference type="EMBL" id="CP014809">
    <property type="protein sequence ID" value="AMR75994.1"/>
    <property type="molecule type" value="Genomic_DNA"/>
</dbReference>
<feature type="chain" id="PRO_5042826750" evidence="2">
    <location>
        <begin position="25"/>
        <end position="633"/>
    </location>
</feature>
<sequence>MKVRSKSSLLLLFLVINCNFKPQADLMFKDNLPGKGSVKVRPPISSSLENTSVKANGANVAEENIEVKLDKLLGTFRLQDNEREVIRYVRSVAADSGVGASGDKAYTDDGFYNLLKSLGALKFKEMIEVHLKITKAQDEALIAIENVNNEELKQKLQREFDDYKNNYLSHLKELFSGFIPSGSSADNLHYKSINSGYEGYFSSIEKQARDFMDGANLYAGLLAAEQSVIDYIQDVVTNPAVGSANDYRTYSDSEFIILLGSLGDSKLAEIIEFHLGILKAKDDALAVIKDVKRDEFKQKLQNKFNACNNAYPSHLKGLFHEFAPDRVYSRVINSNYADSFAYIANQAGSVMQFEKIYEGLSDDGKAVIDYIRGIVVTSGVGDDDSADAYTDDDLYALLSNLDALKLKEIIEVYLEIERVQKEASDAIEDIKKEELKKQLKREFDVYNEFYLSDLKSIFVDGYDPGFVHNKTVNGEHVDKFTKIRDDARSAMGLENLYVGLSADEQLVIEHIRSAVTNPNIGHISSNTYTDDEFYSMLVNLGALRLKEIIEVYLDIYSAREDALRVIENVTREDSKQELKREYDDYNNIYLSDIKWAFSGSTLDDVYDNIMDIDYKSDSVDGFTAIKDQAISLK</sequence>
<dbReference type="Proteomes" id="UP000075229">
    <property type="component" value="Plasmid lp200"/>
</dbReference>
<geneLocation type="plasmid" evidence="4">
    <name>lp200 sequence</name>
</geneLocation>
<dbReference type="NCBIfam" id="NF047534">
    <property type="entry name" value="lipo_BTA121_dup"/>
    <property type="match status" value="4"/>
</dbReference>
<protein>
    <submittedName>
        <fullName evidence="3">Uncharacterized protein</fullName>
    </submittedName>
</protein>
<accession>A0AAN0X6D6</accession>
<reference evidence="3 4" key="1">
    <citation type="submission" date="2016-03" db="EMBL/GenBank/DDBJ databases">
        <title>Borrelia hermsii Genome sequencing and assembly.</title>
        <authorList>
            <person name="Bontemps-Gallo S."/>
            <person name="Stewart S."/>
        </authorList>
    </citation>
    <scope>NUCLEOTIDE SEQUENCE [LARGE SCALE GENOMIC DNA]</scope>
    <source>
        <strain evidence="3 4">DAH-2E7</strain>
        <plasmid evidence="4">lp200 sequence</plasmid>
    </source>
</reference>
<gene>
    <name evidence="3" type="ORF">A0V01_05110</name>
</gene>
<feature type="coiled-coil region" evidence="1">
    <location>
        <begin position="146"/>
        <end position="173"/>
    </location>
</feature>
<evidence type="ECO:0000313" key="3">
    <source>
        <dbReference type="EMBL" id="AMR75994.1"/>
    </source>
</evidence>